<name>A0A8J5KNM8_ZINOF</name>
<sequence length="393" mass="43702">MSDAADVLVSDREEVAILHRELLPLRRRRTEDLLYVIHHLLVSLRLFRQLLQIKTFSSLAAAITSPVTGKNVTLFAGDEYGITFDCVDFYKQPAFDHPLLKNLSLEFKPTSTRDGMDKKPSSAETLKSPKRCPEGTVLIRRTKREDLIRARRYGQQVQAIRPQDTNTDEHSAGVRFTSEGGPMYYGAEASLDVFQLKGLLNNQASASQIILTKGEKGPRNSLNAVDFTVEGDNLTHFFTYWTSNGYLGTGCYNMLCSGFLQASRELAPGQVYTGNSLTLKIYKDRLGNWNLDRDSERIGFWPKAIFSNMGDASMVEMGGNVRSPMGLASPAMGSGKAVKAVMRDINMVDGQGNLYRADSSKLKLINDLGPPYYIANYDSFNLYYGGPGGWKKA</sequence>
<dbReference type="AlphaFoldDB" id="A0A8J5KNM8"/>
<evidence type="ECO:0000259" key="2">
    <source>
        <dbReference type="PROSITE" id="PS52045"/>
    </source>
</evidence>
<comment type="caution">
    <text evidence="3">The sequence shown here is derived from an EMBL/GenBank/DDBJ whole genome shotgun (WGS) entry which is preliminary data.</text>
</comment>
<protein>
    <recommendedName>
        <fullName evidence="2">Neprosin PEP catalytic domain-containing protein</fullName>
    </recommendedName>
</protein>
<evidence type="ECO:0000313" key="3">
    <source>
        <dbReference type="EMBL" id="KAG6494573.1"/>
    </source>
</evidence>
<feature type="region of interest" description="Disordered" evidence="1">
    <location>
        <begin position="110"/>
        <end position="130"/>
    </location>
</feature>
<accession>A0A8J5KNM8</accession>
<dbReference type="InterPro" id="IPR004314">
    <property type="entry name" value="Neprosin"/>
</dbReference>
<dbReference type="Pfam" id="PF03080">
    <property type="entry name" value="Neprosin"/>
    <property type="match status" value="1"/>
</dbReference>
<dbReference type="EMBL" id="JACMSC010000012">
    <property type="protein sequence ID" value="KAG6494573.1"/>
    <property type="molecule type" value="Genomic_DNA"/>
</dbReference>
<gene>
    <name evidence="3" type="ORF">ZIOFF_042333</name>
</gene>
<proteinExistence type="predicted"/>
<dbReference type="PANTHER" id="PTHR31589">
    <property type="entry name" value="PROTEIN, PUTATIVE (DUF239)-RELATED-RELATED"/>
    <property type="match status" value="1"/>
</dbReference>
<organism evidence="3 4">
    <name type="scientific">Zingiber officinale</name>
    <name type="common">Ginger</name>
    <name type="synonym">Amomum zingiber</name>
    <dbReference type="NCBI Taxonomy" id="94328"/>
    <lineage>
        <taxon>Eukaryota</taxon>
        <taxon>Viridiplantae</taxon>
        <taxon>Streptophyta</taxon>
        <taxon>Embryophyta</taxon>
        <taxon>Tracheophyta</taxon>
        <taxon>Spermatophyta</taxon>
        <taxon>Magnoliopsida</taxon>
        <taxon>Liliopsida</taxon>
        <taxon>Zingiberales</taxon>
        <taxon>Zingiberaceae</taxon>
        <taxon>Zingiber</taxon>
    </lineage>
</organism>
<dbReference type="InterPro" id="IPR025521">
    <property type="entry name" value="Neprosin_propep"/>
</dbReference>
<evidence type="ECO:0000256" key="1">
    <source>
        <dbReference type="SAM" id="MobiDB-lite"/>
    </source>
</evidence>
<evidence type="ECO:0000313" key="4">
    <source>
        <dbReference type="Proteomes" id="UP000734854"/>
    </source>
</evidence>
<dbReference type="PANTHER" id="PTHR31589:SF237">
    <property type="entry name" value="OS08G0411100 PROTEIN"/>
    <property type="match status" value="1"/>
</dbReference>
<dbReference type="InterPro" id="IPR053168">
    <property type="entry name" value="Glutamic_endopeptidase"/>
</dbReference>
<dbReference type="Proteomes" id="UP000734854">
    <property type="component" value="Unassembled WGS sequence"/>
</dbReference>
<dbReference type="Pfam" id="PF14365">
    <property type="entry name" value="Neprosin_AP"/>
    <property type="match status" value="1"/>
</dbReference>
<keyword evidence="4" id="KW-1185">Reference proteome</keyword>
<feature type="domain" description="Neprosin PEP catalytic" evidence="2">
    <location>
        <begin position="164"/>
        <end position="391"/>
    </location>
</feature>
<dbReference type="PROSITE" id="PS52045">
    <property type="entry name" value="NEPROSIN_PEP_CD"/>
    <property type="match status" value="1"/>
</dbReference>
<reference evidence="3 4" key="1">
    <citation type="submission" date="2020-08" db="EMBL/GenBank/DDBJ databases">
        <title>Plant Genome Project.</title>
        <authorList>
            <person name="Zhang R.-G."/>
        </authorList>
    </citation>
    <scope>NUCLEOTIDE SEQUENCE [LARGE SCALE GENOMIC DNA]</scope>
    <source>
        <tissue evidence="3">Rhizome</tissue>
    </source>
</reference>